<dbReference type="PANTHER" id="PTHR30213">
    <property type="entry name" value="INNER MEMBRANE PROTEIN YHJD"/>
    <property type="match status" value="1"/>
</dbReference>
<keyword evidence="9" id="KW-1185">Reference proteome</keyword>
<evidence type="ECO:0000256" key="1">
    <source>
        <dbReference type="ARBA" id="ARBA00004651"/>
    </source>
</evidence>
<keyword evidence="3 7" id="KW-0812">Transmembrane</keyword>
<keyword evidence="2" id="KW-1003">Cell membrane</keyword>
<feature type="transmembrane region" description="Helical" evidence="7">
    <location>
        <begin position="43"/>
        <end position="66"/>
    </location>
</feature>
<feature type="transmembrane region" description="Helical" evidence="7">
    <location>
        <begin position="209"/>
        <end position="230"/>
    </location>
</feature>
<name>A0ABQ3EQC5_9ACTN</name>
<dbReference type="Proteomes" id="UP000642673">
    <property type="component" value="Unassembled WGS sequence"/>
</dbReference>
<comment type="subcellular location">
    <subcellularLocation>
        <location evidence="1">Cell membrane</location>
        <topology evidence="1">Multi-pass membrane protein</topology>
    </subcellularLocation>
</comment>
<feature type="transmembrane region" description="Helical" evidence="7">
    <location>
        <begin position="179"/>
        <end position="202"/>
    </location>
</feature>
<protein>
    <submittedName>
        <fullName evidence="8">Uncharacterized protein</fullName>
    </submittedName>
</protein>
<feature type="transmembrane region" description="Helical" evidence="7">
    <location>
        <begin position="242"/>
        <end position="272"/>
    </location>
</feature>
<evidence type="ECO:0000256" key="7">
    <source>
        <dbReference type="SAM" id="Phobius"/>
    </source>
</evidence>
<evidence type="ECO:0000313" key="8">
    <source>
        <dbReference type="EMBL" id="GHB50624.1"/>
    </source>
</evidence>
<feature type="transmembrane region" description="Helical" evidence="7">
    <location>
        <begin position="146"/>
        <end position="167"/>
    </location>
</feature>
<evidence type="ECO:0000256" key="4">
    <source>
        <dbReference type="ARBA" id="ARBA00022989"/>
    </source>
</evidence>
<comment type="caution">
    <text evidence="8">The sequence shown here is derived from an EMBL/GenBank/DDBJ whole genome shotgun (WGS) entry which is preliminary data.</text>
</comment>
<evidence type="ECO:0000256" key="2">
    <source>
        <dbReference type="ARBA" id="ARBA00022475"/>
    </source>
</evidence>
<dbReference type="Pfam" id="PF03631">
    <property type="entry name" value="Virul_fac_BrkB"/>
    <property type="match status" value="1"/>
</dbReference>
<dbReference type="PANTHER" id="PTHR30213:SF1">
    <property type="entry name" value="INNER MEMBRANE PROTEIN YHJD"/>
    <property type="match status" value="1"/>
</dbReference>
<proteinExistence type="predicted"/>
<feature type="region of interest" description="Disordered" evidence="6">
    <location>
        <begin position="429"/>
        <end position="448"/>
    </location>
</feature>
<feature type="compositionally biased region" description="Basic and acidic residues" evidence="6">
    <location>
        <begin position="433"/>
        <end position="448"/>
    </location>
</feature>
<evidence type="ECO:0000256" key="3">
    <source>
        <dbReference type="ARBA" id="ARBA00022692"/>
    </source>
</evidence>
<dbReference type="InterPro" id="IPR017039">
    <property type="entry name" value="Virul_fac_BrkB"/>
</dbReference>
<keyword evidence="4 7" id="KW-1133">Transmembrane helix</keyword>
<feature type="compositionally biased region" description="Basic and acidic residues" evidence="6">
    <location>
        <begin position="316"/>
        <end position="331"/>
    </location>
</feature>
<evidence type="ECO:0000256" key="5">
    <source>
        <dbReference type="ARBA" id="ARBA00023136"/>
    </source>
</evidence>
<organism evidence="8 9">
    <name type="scientific">Streptomyces cirratus</name>
    <dbReference type="NCBI Taxonomy" id="68187"/>
    <lineage>
        <taxon>Bacteria</taxon>
        <taxon>Bacillati</taxon>
        <taxon>Actinomycetota</taxon>
        <taxon>Actinomycetes</taxon>
        <taxon>Kitasatosporales</taxon>
        <taxon>Streptomycetaceae</taxon>
        <taxon>Streptomyces</taxon>
    </lineage>
</organism>
<feature type="region of interest" description="Disordered" evidence="6">
    <location>
        <begin position="309"/>
        <end position="352"/>
    </location>
</feature>
<reference evidence="9" key="1">
    <citation type="journal article" date="2019" name="Int. J. Syst. Evol. Microbiol.">
        <title>The Global Catalogue of Microorganisms (GCM) 10K type strain sequencing project: providing services to taxonomists for standard genome sequencing and annotation.</title>
        <authorList>
            <consortium name="The Broad Institute Genomics Platform"/>
            <consortium name="The Broad Institute Genome Sequencing Center for Infectious Disease"/>
            <person name="Wu L."/>
            <person name="Ma J."/>
        </authorList>
    </citation>
    <scope>NUCLEOTIDE SEQUENCE [LARGE SCALE GENOMIC DNA]</scope>
    <source>
        <strain evidence="9">JCM 4738</strain>
    </source>
</reference>
<evidence type="ECO:0000313" key="9">
    <source>
        <dbReference type="Proteomes" id="UP000642673"/>
    </source>
</evidence>
<dbReference type="EMBL" id="BMVP01000003">
    <property type="protein sequence ID" value="GHB50624.1"/>
    <property type="molecule type" value="Genomic_DNA"/>
</dbReference>
<keyword evidence="5 7" id="KW-0472">Membrane</keyword>
<evidence type="ECO:0000256" key="6">
    <source>
        <dbReference type="SAM" id="MobiDB-lite"/>
    </source>
</evidence>
<gene>
    <name evidence="8" type="ORF">GCM10010347_20220</name>
</gene>
<accession>A0ABQ3EQC5</accession>
<dbReference type="RefSeq" id="WP_190183714.1">
    <property type="nucleotide sequence ID" value="NZ_BMVP01000003.1"/>
</dbReference>
<sequence>MNRAEVVVRRVDQFQQRHAVVGLPFAVMQKFGNDQAGGKATLIAWYGMFALFPLLLLFSTILGFVIGGHPALEHRLVTSALANFPVLGSQLRSSAHPLRGSGLALLLGVLGAVYGTQGLGQASLNAMNTIWNVPFKLWPGYAGRQLRGFTVLVLLGLAILMSTTLAGLGSGLGALAGPWTWAVATLVNFGVFLAAFTLLTAATVRVRDVLVGAALATVFWQALQAAGTFYVRHVIAHASDVYGFFAIVIGLLSWLYIGARLTLLAAEINVVLRYRLWPRSMTQPPFTAQDKAAFVLLAKMEERRPEETVGVWFSAEADRQPLTDPPPDRTSDAGPAPGASDSDGPQEDQPTADPTLARERLRHTMRRLAAEACMLATAPDAVREHGLASRIADLQRAARAAERAGVPAALIAADTGLDAATVRQWTTVASGDARAHTAPESRGPRPPS</sequence>